<keyword evidence="2" id="KW-0479">Metal-binding</keyword>
<feature type="domain" description="MPN" evidence="6">
    <location>
        <begin position="44"/>
        <end position="166"/>
    </location>
</feature>
<dbReference type="PROSITE" id="PS50249">
    <property type="entry name" value="MPN"/>
    <property type="match status" value="1"/>
</dbReference>
<evidence type="ECO:0000256" key="3">
    <source>
        <dbReference type="ARBA" id="ARBA00022801"/>
    </source>
</evidence>
<dbReference type="CDD" id="cd08071">
    <property type="entry name" value="MPN_DUF2466"/>
    <property type="match status" value="1"/>
</dbReference>
<keyword evidence="3" id="KW-0378">Hydrolase</keyword>
<reference evidence="8" key="1">
    <citation type="journal article" date="2019" name="Int. J. Syst. Evol. Microbiol.">
        <title>The Global Catalogue of Microorganisms (GCM) 10K type strain sequencing project: providing services to taxonomists for standard genome sequencing and annotation.</title>
        <authorList>
            <consortium name="The Broad Institute Genomics Platform"/>
            <consortium name="The Broad Institute Genome Sequencing Center for Infectious Disease"/>
            <person name="Wu L."/>
            <person name="Ma J."/>
        </authorList>
    </citation>
    <scope>NUCLEOTIDE SEQUENCE [LARGE SCALE GENOMIC DNA]</scope>
    <source>
        <strain evidence="8">JCM 18423</strain>
    </source>
</reference>
<dbReference type="Pfam" id="PF04002">
    <property type="entry name" value="RadC"/>
    <property type="match status" value="1"/>
</dbReference>
<dbReference type="SUPFAM" id="SSF102712">
    <property type="entry name" value="JAB1/MPN domain"/>
    <property type="match status" value="1"/>
</dbReference>
<gene>
    <name evidence="7" type="primary">radC_1</name>
    <name evidence="7" type="ORF">GCM10023337_00870</name>
</gene>
<dbReference type="Proteomes" id="UP001500227">
    <property type="component" value="Unassembled WGS sequence"/>
</dbReference>
<evidence type="ECO:0000313" key="7">
    <source>
        <dbReference type="EMBL" id="GAA5083847.1"/>
    </source>
</evidence>
<keyword evidence="1" id="KW-0645">Protease</keyword>
<accession>A0ABP9LR53</accession>
<organism evidence="7 8">
    <name type="scientific">Paenalcaligenes hermetiae</name>
    <dbReference type="NCBI Taxonomy" id="1157987"/>
    <lineage>
        <taxon>Bacteria</taxon>
        <taxon>Pseudomonadati</taxon>
        <taxon>Pseudomonadota</taxon>
        <taxon>Betaproteobacteria</taxon>
        <taxon>Burkholderiales</taxon>
        <taxon>Alcaligenaceae</taxon>
        <taxon>Paenalcaligenes</taxon>
    </lineage>
</organism>
<comment type="caution">
    <text evidence="7">The sequence shown here is derived from an EMBL/GenBank/DDBJ whole genome shotgun (WGS) entry which is preliminary data.</text>
</comment>
<keyword evidence="5" id="KW-0482">Metalloprotease</keyword>
<proteinExistence type="predicted"/>
<evidence type="ECO:0000256" key="1">
    <source>
        <dbReference type="ARBA" id="ARBA00022670"/>
    </source>
</evidence>
<dbReference type="PANTHER" id="PTHR30471:SF3">
    <property type="entry name" value="UPF0758 PROTEIN YEES-RELATED"/>
    <property type="match status" value="1"/>
</dbReference>
<sequence length="166" mass="18612">MRYHKMKVCPKSGLYLMESNVLSEADILTMANQLARKRLAKGRSISSPQAVKTYLQNLLQDYEHEVFAVLLLDNKHKVIGFEELFRGTITQAPVYPREVVKLALERNAAAIIMTHNHPSGDPTPSHADIELTRQLRDALALVDVRVLDHIVVGMEGCESLAQMGHI</sequence>
<dbReference type="RefSeq" id="WP_345368813.1">
    <property type="nucleotide sequence ID" value="NZ_BAABKD010000001.1"/>
</dbReference>
<keyword evidence="4" id="KW-0862">Zinc</keyword>
<evidence type="ECO:0000256" key="2">
    <source>
        <dbReference type="ARBA" id="ARBA00022723"/>
    </source>
</evidence>
<dbReference type="InterPro" id="IPR025657">
    <property type="entry name" value="RadC_JAB"/>
</dbReference>
<evidence type="ECO:0000256" key="5">
    <source>
        <dbReference type="ARBA" id="ARBA00023049"/>
    </source>
</evidence>
<dbReference type="InterPro" id="IPR020891">
    <property type="entry name" value="UPF0758_CS"/>
</dbReference>
<dbReference type="PANTHER" id="PTHR30471">
    <property type="entry name" value="DNA REPAIR PROTEIN RADC"/>
    <property type="match status" value="1"/>
</dbReference>
<dbReference type="InterPro" id="IPR037518">
    <property type="entry name" value="MPN"/>
</dbReference>
<keyword evidence="8" id="KW-1185">Reference proteome</keyword>
<evidence type="ECO:0000313" key="8">
    <source>
        <dbReference type="Proteomes" id="UP001500227"/>
    </source>
</evidence>
<dbReference type="PROSITE" id="PS01302">
    <property type="entry name" value="UPF0758"/>
    <property type="match status" value="1"/>
</dbReference>
<dbReference type="Gene3D" id="3.40.140.10">
    <property type="entry name" value="Cytidine Deaminase, domain 2"/>
    <property type="match status" value="1"/>
</dbReference>
<dbReference type="InterPro" id="IPR001405">
    <property type="entry name" value="UPF0758"/>
</dbReference>
<dbReference type="EMBL" id="BAABKD010000001">
    <property type="protein sequence ID" value="GAA5083847.1"/>
    <property type="molecule type" value="Genomic_DNA"/>
</dbReference>
<evidence type="ECO:0000259" key="6">
    <source>
        <dbReference type="PROSITE" id="PS50249"/>
    </source>
</evidence>
<evidence type="ECO:0000256" key="4">
    <source>
        <dbReference type="ARBA" id="ARBA00022833"/>
    </source>
</evidence>
<protein>
    <submittedName>
        <fullName evidence="7">DNA repair protein RadC</fullName>
    </submittedName>
</protein>
<dbReference type="NCBIfam" id="TIGR00608">
    <property type="entry name" value="radc"/>
    <property type="match status" value="1"/>
</dbReference>
<name>A0ABP9LR53_9BURK</name>